<protein>
    <submittedName>
        <fullName evidence="1">Uncharacterized protein</fullName>
    </submittedName>
</protein>
<gene>
    <name evidence="1" type="ORF">VF08_35595</name>
</gene>
<evidence type="ECO:0000313" key="1">
    <source>
        <dbReference type="EMBL" id="PHJ93361.1"/>
    </source>
</evidence>
<dbReference type="EMBL" id="LAHD01000193">
    <property type="protein sequence ID" value="PHJ93361.1"/>
    <property type="molecule type" value="Genomic_DNA"/>
</dbReference>
<name>A0A9Q5Z4T8_NOSLI</name>
<dbReference type="Proteomes" id="UP000222310">
    <property type="component" value="Unassembled WGS sequence"/>
</dbReference>
<reference evidence="1 2" key="1">
    <citation type="submission" date="2015-02" db="EMBL/GenBank/DDBJ databases">
        <title>Nostoc linckia genome annotation.</title>
        <authorList>
            <person name="Zhou Z."/>
        </authorList>
    </citation>
    <scope>NUCLEOTIDE SEQUENCE [LARGE SCALE GENOMIC DNA]</scope>
    <source>
        <strain evidence="2">z8</strain>
    </source>
</reference>
<proteinExistence type="predicted"/>
<evidence type="ECO:0000313" key="2">
    <source>
        <dbReference type="Proteomes" id="UP000222310"/>
    </source>
</evidence>
<comment type="caution">
    <text evidence="1">The sequence shown here is derived from an EMBL/GenBank/DDBJ whole genome shotgun (WGS) entry which is preliminary data.</text>
</comment>
<organism evidence="1 2">
    <name type="scientific">Nostoc linckia z8</name>
    <dbReference type="NCBI Taxonomy" id="1628746"/>
    <lineage>
        <taxon>Bacteria</taxon>
        <taxon>Bacillati</taxon>
        <taxon>Cyanobacteriota</taxon>
        <taxon>Cyanophyceae</taxon>
        <taxon>Nostocales</taxon>
        <taxon>Nostocaceae</taxon>
        <taxon>Nostoc</taxon>
    </lineage>
</organism>
<accession>A0A9Q5Z4T8</accession>
<dbReference type="AlphaFoldDB" id="A0A9Q5Z4T8"/>
<sequence length="121" mass="13394">MISCIRRKAAKLHLGDRQSAKVGKPAYAAAFIFATDSLQGRGQYGLVKGERGKGKGERFQIHQTSCTRVQKALLWSKGYIFIGERENTKHAPPFPCPLSPSGATFPFSRLLLEVYPLPFTP</sequence>